<protein>
    <recommendedName>
        <fullName evidence="7">Complex III assembly factor LYRM7</fullName>
    </recommendedName>
    <alternativeName>
        <fullName evidence="8">LYR motif-containing protein 7</fullName>
    </alternativeName>
</protein>
<comment type="caution">
    <text evidence="10">The sequence shown here is derived from an EMBL/GenBank/DDBJ whole genome shotgun (WGS) entry which is preliminary data.</text>
</comment>
<keyword evidence="4" id="KW-0143">Chaperone</keyword>
<dbReference type="InterPro" id="IPR008011">
    <property type="entry name" value="Complex1_LYR_dom"/>
</dbReference>
<dbReference type="PANTHER" id="PTHR46749">
    <property type="entry name" value="COMPLEX III ASSEMBLY FACTOR LYRM7"/>
    <property type="match status" value="1"/>
</dbReference>
<evidence type="ECO:0000256" key="7">
    <source>
        <dbReference type="ARBA" id="ARBA00026165"/>
    </source>
</evidence>
<dbReference type="GO" id="GO:0005759">
    <property type="term" value="C:mitochondrial matrix"/>
    <property type="evidence" value="ECO:0007669"/>
    <property type="project" value="UniProtKB-SubCell"/>
</dbReference>
<keyword evidence="11" id="KW-1185">Reference proteome</keyword>
<proteinExistence type="inferred from homology"/>
<dbReference type="GO" id="GO:0044183">
    <property type="term" value="F:protein folding chaperone"/>
    <property type="evidence" value="ECO:0007669"/>
    <property type="project" value="TreeGrafter"/>
</dbReference>
<dbReference type="CDD" id="cd20267">
    <property type="entry name" value="Complex1_LYR_LYRM7"/>
    <property type="match status" value="1"/>
</dbReference>
<dbReference type="PANTHER" id="PTHR46749:SF1">
    <property type="entry name" value="COMPLEX III ASSEMBLY FACTOR LYRM7"/>
    <property type="match status" value="1"/>
</dbReference>
<evidence type="ECO:0000256" key="6">
    <source>
        <dbReference type="ARBA" id="ARBA00025809"/>
    </source>
</evidence>
<name>A0A9Q0XZE0_9SAUR</name>
<dbReference type="Proteomes" id="UP001142489">
    <property type="component" value="Unassembled WGS sequence"/>
</dbReference>
<dbReference type="EMBL" id="JAPFRF010000004">
    <property type="protein sequence ID" value="KAJ7335635.1"/>
    <property type="molecule type" value="Genomic_DNA"/>
</dbReference>
<evidence type="ECO:0000256" key="5">
    <source>
        <dbReference type="ARBA" id="ARBA00025430"/>
    </source>
</evidence>
<dbReference type="GO" id="GO:0034551">
    <property type="term" value="P:mitochondrial respiratory chain complex III assembly"/>
    <property type="evidence" value="ECO:0007669"/>
    <property type="project" value="InterPro"/>
</dbReference>
<evidence type="ECO:0000256" key="4">
    <source>
        <dbReference type="ARBA" id="ARBA00023186"/>
    </source>
</evidence>
<comment type="subcellular location">
    <subcellularLocation>
        <location evidence="1">Mitochondrion matrix</location>
    </subcellularLocation>
</comment>
<dbReference type="Pfam" id="PF05347">
    <property type="entry name" value="Complex1_LYR"/>
    <property type="match status" value="1"/>
</dbReference>
<comment type="function">
    <text evidence="5">Assembly factor required for Rieske Fe-S protein UQCRFS1 incorporation into the cytochrome b-c1 (CIII) complex. Functions as a chaperone, binding to this subunit within the mitochondrial matrix and stabilizing it prior to its translocation and insertion into the late CIII dimeric intermediate within the mitochondrial inner membrane.</text>
</comment>
<evidence type="ECO:0000256" key="8">
    <source>
        <dbReference type="ARBA" id="ARBA00031830"/>
    </source>
</evidence>
<organism evidence="10 11">
    <name type="scientific">Phrynocephalus forsythii</name>
    <dbReference type="NCBI Taxonomy" id="171643"/>
    <lineage>
        <taxon>Eukaryota</taxon>
        <taxon>Metazoa</taxon>
        <taxon>Chordata</taxon>
        <taxon>Craniata</taxon>
        <taxon>Vertebrata</taxon>
        <taxon>Euteleostomi</taxon>
        <taxon>Lepidosauria</taxon>
        <taxon>Squamata</taxon>
        <taxon>Bifurcata</taxon>
        <taxon>Unidentata</taxon>
        <taxon>Episquamata</taxon>
        <taxon>Toxicofera</taxon>
        <taxon>Iguania</taxon>
        <taxon>Acrodonta</taxon>
        <taxon>Agamidae</taxon>
        <taxon>Agaminae</taxon>
        <taxon>Phrynocephalus</taxon>
    </lineage>
</organism>
<comment type="subunit">
    <text evidence="6">Interacts with UQCRFS1.</text>
</comment>
<dbReference type="AlphaFoldDB" id="A0A9Q0XZE0"/>
<evidence type="ECO:0000256" key="1">
    <source>
        <dbReference type="ARBA" id="ARBA00004305"/>
    </source>
</evidence>
<evidence type="ECO:0000313" key="11">
    <source>
        <dbReference type="Proteomes" id="UP001142489"/>
    </source>
</evidence>
<evidence type="ECO:0000259" key="9">
    <source>
        <dbReference type="Pfam" id="PF05347"/>
    </source>
</evidence>
<accession>A0A9Q0XZE0</accession>
<dbReference type="InterPro" id="IPR050435">
    <property type="entry name" value="MZM1/LYRM7"/>
</dbReference>
<comment type="similarity">
    <text evidence="2">Belongs to the complex I LYR family.</text>
</comment>
<dbReference type="InterPro" id="IPR045298">
    <property type="entry name" value="Complex1_LYR_LYRM7"/>
</dbReference>
<dbReference type="OrthoDB" id="529194at2759"/>
<gene>
    <name evidence="10" type="ORF">JRQ81_013576</name>
</gene>
<evidence type="ECO:0000256" key="2">
    <source>
        <dbReference type="ARBA" id="ARBA00009508"/>
    </source>
</evidence>
<feature type="domain" description="Complex 1 LYR protein" evidence="9">
    <location>
        <begin position="5"/>
        <end position="59"/>
    </location>
</feature>
<evidence type="ECO:0000256" key="3">
    <source>
        <dbReference type="ARBA" id="ARBA00023128"/>
    </source>
</evidence>
<evidence type="ECO:0000313" key="10">
    <source>
        <dbReference type="EMBL" id="KAJ7335635.1"/>
    </source>
</evidence>
<sequence length="104" mass="12095">MTGRREILKLFRSLHKARQEVFKNDFRALEVVRLKINEEFKKNKEETSSERIAELKKIGSDVEVILRTSVVQGVHLDSDKMSLILRKDLLHDTMPFSDAPTQKS</sequence>
<reference evidence="10" key="1">
    <citation type="journal article" date="2023" name="DNA Res.">
        <title>Chromosome-level genome assembly of Phrynocephalus forsythii using third-generation DNA sequencing and Hi-C analysis.</title>
        <authorList>
            <person name="Qi Y."/>
            <person name="Zhao W."/>
            <person name="Zhao Y."/>
            <person name="Niu C."/>
            <person name="Cao S."/>
            <person name="Zhang Y."/>
        </authorList>
    </citation>
    <scope>NUCLEOTIDE SEQUENCE</scope>
    <source>
        <tissue evidence="10">Muscle</tissue>
    </source>
</reference>
<keyword evidence="3" id="KW-0496">Mitochondrion</keyword>